<gene>
    <name evidence="1" type="ORF">CEXT_221311</name>
</gene>
<dbReference type="Proteomes" id="UP001054945">
    <property type="component" value="Unassembled WGS sequence"/>
</dbReference>
<comment type="caution">
    <text evidence="1">The sequence shown here is derived from an EMBL/GenBank/DDBJ whole genome shotgun (WGS) entry which is preliminary data.</text>
</comment>
<evidence type="ECO:0000313" key="1">
    <source>
        <dbReference type="EMBL" id="GIY54258.1"/>
    </source>
</evidence>
<proteinExistence type="predicted"/>
<name>A0AAV4U927_CAEEX</name>
<accession>A0AAV4U927</accession>
<reference evidence="1 2" key="1">
    <citation type="submission" date="2021-06" db="EMBL/GenBank/DDBJ databases">
        <title>Caerostris extrusa draft genome.</title>
        <authorList>
            <person name="Kono N."/>
            <person name="Arakawa K."/>
        </authorList>
    </citation>
    <scope>NUCLEOTIDE SEQUENCE [LARGE SCALE GENOMIC DNA]</scope>
</reference>
<protein>
    <submittedName>
        <fullName evidence="1">Uncharacterized protein</fullName>
    </submittedName>
</protein>
<keyword evidence="2" id="KW-1185">Reference proteome</keyword>
<dbReference type="AlphaFoldDB" id="A0AAV4U927"/>
<evidence type="ECO:0000313" key="2">
    <source>
        <dbReference type="Proteomes" id="UP001054945"/>
    </source>
</evidence>
<dbReference type="EMBL" id="BPLR01012489">
    <property type="protein sequence ID" value="GIY54258.1"/>
    <property type="molecule type" value="Genomic_DNA"/>
</dbReference>
<sequence>MDRYQQTGDIAGECDAFPPLEKERFFRWNGESFGEIGSREALSIKCKSFLARIGLISNARQLRNVQLSTSKDRYQQTGDIAGKSDAFPPLADARRGKRYCPLEKERFFQWKGESFDEIGSREALSIKCKSFLARIGLISNARQLRNVQLST</sequence>
<organism evidence="1 2">
    <name type="scientific">Caerostris extrusa</name>
    <name type="common">Bark spider</name>
    <name type="synonym">Caerostris bankana</name>
    <dbReference type="NCBI Taxonomy" id="172846"/>
    <lineage>
        <taxon>Eukaryota</taxon>
        <taxon>Metazoa</taxon>
        <taxon>Ecdysozoa</taxon>
        <taxon>Arthropoda</taxon>
        <taxon>Chelicerata</taxon>
        <taxon>Arachnida</taxon>
        <taxon>Araneae</taxon>
        <taxon>Araneomorphae</taxon>
        <taxon>Entelegynae</taxon>
        <taxon>Araneoidea</taxon>
        <taxon>Araneidae</taxon>
        <taxon>Caerostris</taxon>
    </lineage>
</organism>